<reference evidence="2" key="1">
    <citation type="journal article" date="2009" name="PLoS Genet.">
        <title>Sequencing, mapping, and analysis of 27,455 maize full-length cDNAs.</title>
        <authorList>
            <person name="Soderlund C."/>
            <person name="Descour A."/>
            <person name="Kudrna D."/>
            <person name="Bomhoff M."/>
            <person name="Boyd L."/>
            <person name="Currie J."/>
            <person name="Angelova A."/>
            <person name="Collura K."/>
            <person name="Wissotski M."/>
            <person name="Ashley E."/>
            <person name="Morrow D."/>
            <person name="Fernandes J."/>
            <person name="Walbot V."/>
            <person name="Yu Y."/>
        </authorList>
    </citation>
    <scope>NUCLEOTIDE SEQUENCE</scope>
    <source>
        <strain evidence="2">B73</strain>
    </source>
</reference>
<evidence type="ECO:0000313" key="2">
    <source>
        <dbReference type="EMBL" id="ACR36743.1"/>
    </source>
</evidence>
<name>C4J6E3_MAIZE</name>
<accession>C4J6E3</accession>
<reference evidence="2" key="2">
    <citation type="submission" date="2012-06" db="EMBL/GenBank/DDBJ databases">
        <authorList>
            <person name="Yu Y."/>
            <person name="Currie J."/>
            <person name="Lomeli R."/>
            <person name="Angelova A."/>
            <person name="Collura K."/>
            <person name="Wissotski M."/>
            <person name="Campos D."/>
            <person name="Kudrna D."/>
            <person name="Golser W."/>
            <person name="Ashely E."/>
            <person name="Descour A."/>
            <person name="Fernandes J."/>
            <person name="Soderlund C."/>
            <person name="Walbot V."/>
        </authorList>
    </citation>
    <scope>NUCLEOTIDE SEQUENCE</scope>
    <source>
        <strain evidence="2">B73</strain>
    </source>
</reference>
<dbReference type="AlphaFoldDB" id="C4J6E3"/>
<feature type="compositionally biased region" description="Basic and acidic residues" evidence="1">
    <location>
        <begin position="43"/>
        <end position="54"/>
    </location>
</feature>
<proteinExistence type="evidence at transcript level"/>
<evidence type="ECO:0000256" key="1">
    <source>
        <dbReference type="SAM" id="MobiDB-lite"/>
    </source>
</evidence>
<protein>
    <submittedName>
        <fullName evidence="2">Uncharacterized protein</fullName>
    </submittedName>
</protein>
<feature type="region of interest" description="Disordered" evidence="1">
    <location>
        <begin position="1"/>
        <end position="86"/>
    </location>
</feature>
<sequence>MSDSSGLPVPPAAWSTSSRKRSSGTRHAPCAQTMAVPSASAEKMSEPTDVRKTTNAEAAARPPSTSRSEKVRPNAETGGASAGRST</sequence>
<organism evidence="2">
    <name type="scientific">Zea mays</name>
    <name type="common">Maize</name>
    <dbReference type="NCBI Taxonomy" id="4577"/>
    <lineage>
        <taxon>Eukaryota</taxon>
        <taxon>Viridiplantae</taxon>
        <taxon>Streptophyta</taxon>
        <taxon>Embryophyta</taxon>
        <taxon>Tracheophyta</taxon>
        <taxon>Spermatophyta</taxon>
        <taxon>Magnoliopsida</taxon>
        <taxon>Liliopsida</taxon>
        <taxon>Poales</taxon>
        <taxon>Poaceae</taxon>
        <taxon>PACMAD clade</taxon>
        <taxon>Panicoideae</taxon>
        <taxon>Andropogonodae</taxon>
        <taxon>Andropogoneae</taxon>
        <taxon>Tripsacinae</taxon>
        <taxon>Zea</taxon>
    </lineage>
</organism>
<dbReference type="EMBL" id="BT086390">
    <property type="protein sequence ID" value="ACR36743.1"/>
    <property type="molecule type" value="mRNA"/>
</dbReference>